<dbReference type="EMBL" id="VLKZ01000002">
    <property type="protein sequence ID" value="TWI59181.1"/>
    <property type="molecule type" value="Genomic_DNA"/>
</dbReference>
<proteinExistence type="predicted"/>
<evidence type="ECO:0000313" key="1">
    <source>
        <dbReference type="EMBL" id="TWI59181.1"/>
    </source>
</evidence>
<accession>A0A562QR02</accession>
<protein>
    <submittedName>
        <fullName evidence="1">Uncharacterized protein</fullName>
    </submittedName>
</protein>
<evidence type="ECO:0000313" key="2">
    <source>
        <dbReference type="Proteomes" id="UP000315711"/>
    </source>
</evidence>
<gene>
    <name evidence="1" type="ORF">IQ10_00894</name>
</gene>
<keyword evidence="2" id="KW-1185">Reference proteome</keyword>
<dbReference type="Proteomes" id="UP000315711">
    <property type="component" value="Unassembled WGS sequence"/>
</dbReference>
<reference evidence="1 2" key="1">
    <citation type="journal article" date="2015" name="Stand. Genomic Sci.">
        <title>Genomic Encyclopedia of Bacterial and Archaeal Type Strains, Phase III: the genomes of soil and plant-associated and newly described type strains.</title>
        <authorList>
            <person name="Whitman W.B."/>
            <person name="Woyke T."/>
            <person name="Klenk H.P."/>
            <person name="Zhou Y."/>
            <person name="Lilburn T.G."/>
            <person name="Beck B.J."/>
            <person name="De Vos P."/>
            <person name="Vandamme P."/>
            <person name="Eisen J.A."/>
            <person name="Garrity G."/>
            <person name="Hugenholtz P."/>
            <person name="Kyrpides N.C."/>
        </authorList>
    </citation>
    <scope>NUCLEOTIDE SEQUENCE [LARGE SCALE GENOMIC DNA]</scope>
    <source>
        <strain evidence="1 2">CGMCC 1.10116</strain>
    </source>
</reference>
<dbReference type="AlphaFoldDB" id="A0A562QR02"/>
<organism evidence="1 2">
    <name type="scientific">Halalkalibacter nanhaiisediminis</name>
    <dbReference type="NCBI Taxonomy" id="688079"/>
    <lineage>
        <taxon>Bacteria</taxon>
        <taxon>Bacillati</taxon>
        <taxon>Bacillota</taxon>
        <taxon>Bacilli</taxon>
        <taxon>Bacillales</taxon>
        <taxon>Bacillaceae</taxon>
        <taxon>Halalkalibacter</taxon>
    </lineage>
</organism>
<dbReference type="RefSeq" id="WP_144449257.1">
    <property type="nucleotide sequence ID" value="NZ_VLKZ01000002.1"/>
</dbReference>
<sequence>MKKIMTKANETVKNQAMILAKVNVKSKKKRIVKKVLKKAIHQEMIAKVSPVISEETQIKEKEKENVTLSVNNLPVTTLLQLGKKYLKEEEVVKYYYNAEKEAFYKNKTMLVSVLDEKTKELQPDERKAYNQEVEELWSKRKKN</sequence>
<comment type="caution">
    <text evidence="1">The sequence shown here is derived from an EMBL/GenBank/DDBJ whole genome shotgun (WGS) entry which is preliminary data.</text>
</comment>
<name>A0A562QR02_9BACI</name>